<accession>A0A1Y1NM36</accession>
<dbReference type="InterPro" id="IPR048367">
    <property type="entry name" value="TNP-like_RNaseH_C"/>
</dbReference>
<dbReference type="Pfam" id="PF21788">
    <property type="entry name" value="TNP-like_GBD"/>
    <property type="match status" value="1"/>
</dbReference>
<evidence type="ECO:0000313" key="5">
    <source>
        <dbReference type="EMBL" id="JAV98210.1"/>
    </source>
</evidence>
<dbReference type="InterPro" id="IPR048366">
    <property type="entry name" value="TNP-like_GBD"/>
</dbReference>
<feature type="domain" description="Transposable element P transposase-like RNase H C-terminal" evidence="4">
    <location>
        <begin position="391"/>
        <end position="423"/>
    </location>
</feature>
<dbReference type="AlphaFoldDB" id="A0A1Y1NM36"/>
<dbReference type="InterPro" id="IPR048365">
    <property type="entry name" value="TNP-like_RNaseH_N"/>
</dbReference>
<name>A0A1Y1NM36_PHOPY</name>
<feature type="domain" description="Transposable element P transposase-like GTP-binding insertion" evidence="3">
    <location>
        <begin position="203"/>
        <end position="321"/>
    </location>
</feature>
<evidence type="ECO:0008006" key="6">
    <source>
        <dbReference type="Google" id="ProtNLM"/>
    </source>
</evidence>
<evidence type="ECO:0000259" key="3">
    <source>
        <dbReference type="Pfam" id="PF21788"/>
    </source>
</evidence>
<feature type="domain" description="Transposable element P transposase-like RNase H" evidence="2">
    <location>
        <begin position="40"/>
        <end position="174"/>
    </location>
</feature>
<evidence type="ECO:0000259" key="2">
    <source>
        <dbReference type="Pfam" id="PF21787"/>
    </source>
</evidence>
<protein>
    <recommendedName>
        <fullName evidence="6">THAP domain-containing protein 9</fullName>
    </recommendedName>
</protein>
<dbReference type="PANTHER" id="PTHR47577:SF2">
    <property type="entry name" value="THAP DOMAIN CONTAINING 9"/>
    <property type="match status" value="1"/>
</dbReference>
<sequence>MKQFAHTLYFYSPKAYNFLKQYFILPNGRTIRKWLSTVNCEPGILQEVLDYLKEEVHNKPFLKNCGLILDGMSIRKQVIWDHSNGKFTGNVNYGGIVEVDFEMPATEALFVQIVSYKNNFKCPVAYFLITKSDAFLQTQIITSCLRSLYESGIVVRSITADGTQTNIRTFNELGCNVLAYNLIPYFLHPCTNNVKVYCLLDICHMLKLARNALAEINLNSNAGEVKWEYIKALDNMQFSENLTLANALAATHINYKNKIMNVRLAAQTLSSGVADAIEYLEQCEVPDFQKSAATVEFIRFIDRAFDMLNSRNPYGRGFKAPIRPQSLKYYEEIFNTTKDYLKSLKVNNISLLHHQRKTFAVGFILTMEGIVGLAKDLFNLNKEPFSYFLTYKCSQDHLELFFSCIRSRGGWNNNPNSQQLKWALRQLIFRNSITPSVSANCSDFATYSTPSFEFRSEERHRKEIAQDSGEELSQIQNFIKDLANVKLTDFQENVIFYISGYIVKNLVKKATCNHCIEILVYKNNDLLDHSYSASEEIYKKFVNHVTRGGLIYSSKVVYEIVNFVEKQFRLLIEQGGVLKNTYNLKLLLTNAAIHNFSAKIHIFKPTHPVTEEFLAEDSHEIQIIRKIVDVFLKCRMHHHSKLKNLEFHGKSATVRQKMNKLILFNNC</sequence>
<organism evidence="5">
    <name type="scientific">Photinus pyralis</name>
    <name type="common">Common eastern firefly</name>
    <name type="synonym">Lampyris pyralis</name>
    <dbReference type="NCBI Taxonomy" id="7054"/>
    <lineage>
        <taxon>Eukaryota</taxon>
        <taxon>Metazoa</taxon>
        <taxon>Ecdysozoa</taxon>
        <taxon>Arthropoda</taxon>
        <taxon>Hexapoda</taxon>
        <taxon>Insecta</taxon>
        <taxon>Pterygota</taxon>
        <taxon>Neoptera</taxon>
        <taxon>Endopterygota</taxon>
        <taxon>Coleoptera</taxon>
        <taxon>Polyphaga</taxon>
        <taxon>Elateriformia</taxon>
        <taxon>Elateroidea</taxon>
        <taxon>Lampyridae</taxon>
        <taxon>Lampyrinae</taxon>
        <taxon>Photinus</taxon>
    </lineage>
</organism>
<evidence type="ECO:0000259" key="1">
    <source>
        <dbReference type="Pfam" id="PF12017"/>
    </source>
</evidence>
<dbReference type="EMBL" id="GEZM01001017">
    <property type="protein sequence ID" value="JAV98210.1"/>
    <property type="molecule type" value="Transcribed_RNA"/>
</dbReference>
<dbReference type="PANTHER" id="PTHR47577">
    <property type="entry name" value="THAP DOMAIN-CONTAINING PROTEIN 6"/>
    <property type="match status" value="1"/>
</dbReference>
<evidence type="ECO:0000259" key="4">
    <source>
        <dbReference type="Pfam" id="PF21789"/>
    </source>
</evidence>
<dbReference type="Pfam" id="PF21789">
    <property type="entry name" value="TNP-like_RNaseH_C"/>
    <property type="match status" value="1"/>
</dbReference>
<proteinExistence type="predicted"/>
<dbReference type="InterPro" id="IPR021896">
    <property type="entry name" value="THAP9-like_HTH"/>
</dbReference>
<feature type="domain" description="THAP9-like helix-turn-helix" evidence="1">
    <location>
        <begin position="1"/>
        <end position="34"/>
    </location>
</feature>
<reference evidence="5" key="1">
    <citation type="journal article" date="2016" name="Sci. Rep.">
        <title>Molecular characterization of firefly nuptial gifts: a multi-omics approach sheds light on postcopulatory sexual selection.</title>
        <authorList>
            <person name="Al-Wathiqui N."/>
            <person name="Fallon T.R."/>
            <person name="South A."/>
            <person name="Weng J.K."/>
            <person name="Lewis S.M."/>
        </authorList>
    </citation>
    <scope>NUCLEOTIDE SEQUENCE</scope>
</reference>
<dbReference type="Pfam" id="PF21787">
    <property type="entry name" value="TNP-like_RNaseH_N"/>
    <property type="match status" value="1"/>
</dbReference>
<dbReference type="Pfam" id="PF12017">
    <property type="entry name" value="Tnp_P_element"/>
    <property type="match status" value="1"/>
</dbReference>